<dbReference type="PANTHER" id="PTHR31429">
    <property type="entry name" value="WRKY TRANSCRIPTION FACTOR 36-RELATED"/>
    <property type="match status" value="1"/>
</dbReference>
<keyword evidence="2" id="KW-0805">Transcription regulation</keyword>
<feature type="domain" description="WRKY" evidence="7">
    <location>
        <begin position="93"/>
        <end position="159"/>
    </location>
</feature>
<evidence type="ECO:0000256" key="1">
    <source>
        <dbReference type="ARBA" id="ARBA00004123"/>
    </source>
</evidence>
<keyword evidence="3" id="KW-0238">DNA-binding</keyword>
<organism evidence="8 9">
    <name type="scientific">Hevea brasiliensis</name>
    <name type="common">Para rubber tree</name>
    <name type="synonym">Siphonia brasiliensis</name>
    <dbReference type="NCBI Taxonomy" id="3981"/>
    <lineage>
        <taxon>Eukaryota</taxon>
        <taxon>Viridiplantae</taxon>
        <taxon>Streptophyta</taxon>
        <taxon>Embryophyta</taxon>
        <taxon>Tracheophyta</taxon>
        <taxon>Spermatophyta</taxon>
        <taxon>Magnoliopsida</taxon>
        <taxon>eudicotyledons</taxon>
        <taxon>Gunneridae</taxon>
        <taxon>Pentapetalae</taxon>
        <taxon>rosids</taxon>
        <taxon>fabids</taxon>
        <taxon>Malpighiales</taxon>
        <taxon>Euphorbiaceae</taxon>
        <taxon>Crotonoideae</taxon>
        <taxon>Micrandreae</taxon>
        <taxon>Hevea</taxon>
    </lineage>
</organism>
<dbReference type="SMART" id="SM00774">
    <property type="entry name" value="WRKY"/>
    <property type="match status" value="1"/>
</dbReference>
<dbReference type="PROSITE" id="PS50811">
    <property type="entry name" value="WRKY"/>
    <property type="match status" value="1"/>
</dbReference>
<keyword evidence="4" id="KW-0804">Transcription</keyword>
<protein>
    <recommendedName>
        <fullName evidence="7">WRKY domain-containing protein</fullName>
    </recommendedName>
</protein>
<evidence type="ECO:0000259" key="7">
    <source>
        <dbReference type="PROSITE" id="PS50811"/>
    </source>
</evidence>
<accession>A0ABQ9MUV7</accession>
<evidence type="ECO:0000256" key="5">
    <source>
        <dbReference type="ARBA" id="ARBA00023242"/>
    </source>
</evidence>
<dbReference type="InterPro" id="IPR044810">
    <property type="entry name" value="WRKY_plant"/>
</dbReference>
<proteinExistence type="predicted"/>
<dbReference type="Proteomes" id="UP001174677">
    <property type="component" value="Chromosome 4"/>
</dbReference>
<feature type="region of interest" description="Disordered" evidence="6">
    <location>
        <begin position="153"/>
        <end position="197"/>
    </location>
</feature>
<keyword evidence="5" id="KW-0539">Nucleus</keyword>
<reference evidence="8" key="1">
    <citation type="journal article" date="2023" name="Plant Biotechnol. J.">
        <title>Chromosome-level wild Hevea brasiliensis genome provides new tools for genomic-assisted breeding and valuable loci to elevate rubber yield.</title>
        <authorList>
            <person name="Cheng H."/>
            <person name="Song X."/>
            <person name="Hu Y."/>
            <person name="Wu T."/>
            <person name="Yang Q."/>
            <person name="An Z."/>
            <person name="Feng S."/>
            <person name="Deng Z."/>
            <person name="Wu W."/>
            <person name="Zeng X."/>
            <person name="Tu M."/>
            <person name="Wang X."/>
            <person name="Huang H."/>
        </authorList>
    </citation>
    <scope>NUCLEOTIDE SEQUENCE</scope>
    <source>
        <strain evidence="8">MT/VB/25A 57/8</strain>
    </source>
</reference>
<evidence type="ECO:0000256" key="2">
    <source>
        <dbReference type="ARBA" id="ARBA00023015"/>
    </source>
</evidence>
<feature type="compositionally biased region" description="Low complexity" evidence="6">
    <location>
        <begin position="171"/>
        <end position="182"/>
    </location>
</feature>
<evidence type="ECO:0000256" key="4">
    <source>
        <dbReference type="ARBA" id="ARBA00023163"/>
    </source>
</evidence>
<comment type="caution">
    <text evidence="8">The sequence shown here is derived from an EMBL/GenBank/DDBJ whole genome shotgun (WGS) entry which is preliminary data.</text>
</comment>
<evidence type="ECO:0000256" key="6">
    <source>
        <dbReference type="SAM" id="MobiDB-lite"/>
    </source>
</evidence>
<dbReference type="Pfam" id="PF03106">
    <property type="entry name" value="WRKY"/>
    <property type="match status" value="1"/>
</dbReference>
<evidence type="ECO:0000256" key="3">
    <source>
        <dbReference type="ARBA" id="ARBA00023125"/>
    </source>
</evidence>
<dbReference type="PANTHER" id="PTHR31429:SF38">
    <property type="entry name" value="WRKY TRANSCRIPTION FACTOR 40-RELATED"/>
    <property type="match status" value="1"/>
</dbReference>
<dbReference type="EMBL" id="JARPOI010000004">
    <property type="protein sequence ID" value="KAJ9184094.1"/>
    <property type="molecule type" value="Genomic_DNA"/>
</dbReference>
<dbReference type="Gene3D" id="2.20.25.80">
    <property type="entry name" value="WRKY domain"/>
    <property type="match status" value="1"/>
</dbReference>
<evidence type="ECO:0000313" key="8">
    <source>
        <dbReference type="EMBL" id="KAJ9184094.1"/>
    </source>
</evidence>
<name>A0ABQ9MUV7_HEVBR</name>
<gene>
    <name evidence="8" type="ORF">P3X46_007868</name>
</gene>
<dbReference type="SUPFAM" id="SSF118290">
    <property type="entry name" value="WRKY DNA-binding domain"/>
    <property type="match status" value="1"/>
</dbReference>
<sequence length="259" mass="28426">MDAIAHSPCKVEAEALQDELKRTRKENETLKVMLEVMGSKVSALQASVQEIGSNSPLSSSVSYYEVYGSIKKPRIEIPMVKPSQIFVRTDSNDKSLIVKDGYQWRKYGQKVTKDNPSPRAYFRCSMAPGCPVKKKVQRCAEDKSILVATYEGKHNHDPFGSPGHSIYSPDSSSRSSRSSIISFPVNSNPSQPGVALDLALSSPTHDKEKPCQSLMEDHTSNKNCNTKAEEYLASLTKDPSFTVALAAAVARSLSTPRVL</sequence>
<keyword evidence="9" id="KW-1185">Reference proteome</keyword>
<comment type="subcellular location">
    <subcellularLocation>
        <location evidence="1">Nucleus</location>
    </subcellularLocation>
</comment>
<dbReference type="InterPro" id="IPR003657">
    <property type="entry name" value="WRKY_dom"/>
</dbReference>
<dbReference type="InterPro" id="IPR036576">
    <property type="entry name" value="WRKY_dom_sf"/>
</dbReference>
<evidence type="ECO:0000313" key="9">
    <source>
        <dbReference type="Proteomes" id="UP001174677"/>
    </source>
</evidence>